<dbReference type="InterPro" id="IPR034660">
    <property type="entry name" value="DinB/YfiT-like"/>
</dbReference>
<dbReference type="Pfam" id="PF11716">
    <property type="entry name" value="MDMPI_N"/>
    <property type="match status" value="1"/>
</dbReference>
<dbReference type="AlphaFoldDB" id="A0A8J3JH12"/>
<dbReference type="SUPFAM" id="SSF109854">
    <property type="entry name" value="DinB/YfiT-like putative metalloenzymes"/>
    <property type="match status" value="1"/>
</dbReference>
<evidence type="ECO:0000313" key="3">
    <source>
        <dbReference type="Proteomes" id="UP000612808"/>
    </source>
</evidence>
<evidence type="ECO:0000313" key="2">
    <source>
        <dbReference type="EMBL" id="GID15748.1"/>
    </source>
</evidence>
<organism evidence="2 3">
    <name type="scientific">Actinocatenispora rupis</name>
    <dbReference type="NCBI Taxonomy" id="519421"/>
    <lineage>
        <taxon>Bacteria</taxon>
        <taxon>Bacillati</taxon>
        <taxon>Actinomycetota</taxon>
        <taxon>Actinomycetes</taxon>
        <taxon>Micromonosporales</taxon>
        <taxon>Micromonosporaceae</taxon>
        <taxon>Actinocatenispora</taxon>
    </lineage>
</organism>
<feature type="domain" description="Mycothiol-dependent maleylpyruvate isomerase metal-binding" evidence="1">
    <location>
        <begin position="27"/>
        <end position="113"/>
    </location>
</feature>
<dbReference type="InterPro" id="IPR024344">
    <property type="entry name" value="MDMPI_metal-binding"/>
</dbReference>
<dbReference type="Gene3D" id="1.20.120.450">
    <property type="entry name" value="dinb family like domain"/>
    <property type="match status" value="1"/>
</dbReference>
<gene>
    <name evidence="2" type="ORF">Aru02nite_66370</name>
</gene>
<dbReference type="GO" id="GO:0046872">
    <property type="term" value="F:metal ion binding"/>
    <property type="evidence" value="ECO:0007669"/>
    <property type="project" value="InterPro"/>
</dbReference>
<dbReference type="Proteomes" id="UP000612808">
    <property type="component" value="Unassembled WGS sequence"/>
</dbReference>
<evidence type="ECO:0000259" key="1">
    <source>
        <dbReference type="Pfam" id="PF11716"/>
    </source>
</evidence>
<name>A0A8J3JH12_9ACTN</name>
<comment type="caution">
    <text evidence="2">The sequence shown here is derived from an EMBL/GenBank/DDBJ whole genome shotgun (WGS) entry which is preliminary data.</text>
</comment>
<sequence length="210" mass="22481">MTENDILRAGEDTLPAEESMLRAETYAERERLAALLAGLSPQQWAAPSLCAGWRVREVVAHMTMPYRMASAEEFQAALAAYGMDFDRYADAEAHDTTERLGDAELLAVYRDNVRHPWQPPGGGAAGALSHEVIHGLDITEALSLPTVPAERIAQVLAHAGAKNLAYFGTDLSGISLVATDADVRVGDGTPVPAPVKEILLGITGRRPLPS</sequence>
<dbReference type="InterPro" id="IPR017517">
    <property type="entry name" value="Maleyloyr_isom"/>
</dbReference>
<dbReference type="NCBIfam" id="TIGR03083">
    <property type="entry name" value="maleylpyruvate isomerase family mycothiol-dependent enzyme"/>
    <property type="match status" value="1"/>
</dbReference>
<protein>
    <recommendedName>
        <fullName evidence="1">Mycothiol-dependent maleylpyruvate isomerase metal-binding domain-containing protein</fullName>
    </recommendedName>
</protein>
<accession>A0A8J3JH12</accession>
<proteinExistence type="predicted"/>
<dbReference type="EMBL" id="BOMB01000047">
    <property type="protein sequence ID" value="GID15748.1"/>
    <property type="molecule type" value="Genomic_DNA"/>
</dbReference>
<reference evidence="2" key="1">
    <citation type="submission" date="2021-01" db="EMBL/GenBank/DDBJ databases">
        <title>Whole genome shotgun sequence of Actinocatenispora rupis NBRC 107355.</title>
        <authorList>
            <person name="Komaki H."/>
            <person name="Tamura T."/>
        </authorList>
    </citation>
    <scope>NUCLEOTIDE SEQUENCE</scope>
    <source>
        <strain evidence="2">NBRC 107355</strain>
    </source>
</reference>
<keyword evidence="3" id="KW-1185">Reference proteome</keyword>
<dbReference type="RefSeq" id="WP_203664172.1">
    <property type="nucleotide sequence ID" value="NZ_BAAAZM010000025.1"/>
</dbReference>